<dbReference type="OrthoDB" id="3827359at2"/>
<dbReference type="Proteomes" id="UP000463857">
    <property type="component" value="Chromosome"/>
</dbReference>
<dbReference type="AlphaFoldDB" id="A0A7L4YQP0"/>
<dbReference type="InParanoid" id="A0A7L4YQP0"/>
<organism evidence="1 2">
    <name type="scientific">Epidermidibacterium keratini</name>
    <dbReference type="NCBI Taxonomy" id="1891644"/>
    <lineage>
        <taxon>Bacteria</taxon>
        <taxon>Bacillati</taxon>
        <taxon>Actinomycetota</taxon>
        <taxon>Actinomycetes</taxon>
        <taxon>Sporichthyales</taxon>
        <taxon>Sporichthyaceae</taxon>
        <taxon>Epidermidibacterium</taxon>
    </lineage>
</organism>
<accession>A0A7L4YQP0</accession>
<dbReference type="EMBL" id="CP047156">
    <property type="protein sequence ID" value="QHC01575.1"/>
    <property type="molecule type" value="Genomic_DNA"/>
</dbReference>
<proteinExistence type="predicted"/>
<dbReference type="KEGG" id="eke:EK0264_15600"/>
<gene>
    <name evidence="1" type="ORF">EK0264_15600</name>
</gene>
<name>A0A7L4YQP0_9ACTN</name>
<sequence length="187" mass="20333">MRWERLIEEIGARLDQEEREARDAEIADRIRREVAQIAMLDRLRAAEGQGVVLHLAPDRVHRGTIRQVGADWLLIAEPAGECLVALRHVQTIDGLGTLTAAALQAPARRIFEGMDLRYALRGIAVDRAQVRVGLAGGAELTGTIDRVGADFIDVAIHAVGELRRSSQVTGRTTIALPALVEVVRLGG</sequence>
<dbReference type="RefSeq" id="WP_159546710.1">
    <property type="nucleotide sequence ID" value="NZ_CP047156.1"/>
</dbReference>
<reference evidence="1 2" key="1">
    <citation type="journal article" date="2018" name="Int. J. Syst. Evol. Microbiol.">
        <title>Epidermidibacterium keratini gen. nov., sp. nov., a member of the family Sporichthyaceae, isolated from keratin epidermis.</title>
        <authorList>
            <person name="Lee D.G."/>
            <person name="Trujillo M.E."/>
            <person name="Kang S."/>
            <person name="Nam J.J."/>
            <person name="Kim Y.J."/>
        </authorList>
    </citation>
    <scope>NUCLEOTIDE SEQUENCE [LARGE SCALE GENOMIC DNA]</scope>
    <source>
        <strain evidence="1 2">EPI-7</strain>
    </source>
</reference>
<evidence type="ECO:0000313" key="2">
    <source>
        <dbReference type="Proteomes" id="UP000463857"/>
    </source>
</evidence>
<protein>
    <recommendedName>
        <fullName evidence="3">Fis family transcriptional regulator</fullName>
    </recommendedName>
</protein>
<evidence type="ECO:0008006" key="3">
    <source>
        <dbReference type="Google" id="ProtNLM"/>
    </source>
</evidence>
<evidence type="ECO:0000313" key="1">
    <source>
        <dbReference type="EMBL" id="QHC01575.1"/>
    </source>
</evidence>
<keyword evidence="2" id="KW-1185">Reference proteome</keyword>